<organism evidence="1">
    <name type="scientific">Vibrio vulnificus</name>
    <dbReference type="NCBI Taxonomy" id="672"/>
    <lineage>
        <taxon>Bacteria</taxon>
        <taxon>Pseudomonadati</taxon>
        <taxon>Pseudomonadota</taxon>
        <taxon>Gammaproteobacteria</taxon>
        <taxon>Vibrionales</taxon>
        <taxon>Vibrionaceae</taxon>
        <taxon>Vibrio</taxon>
    </lineage>
</organism>
<dbReference type="EMBL" id="DACRBY010000020">
    <property type="protein sequence ID" value="HAS8541316.1"/>
    <property type="molecule type" value="Genomic_DNA"/>
</dbReference>
<evidence type="ECO:0000313" key="1">
    <source>
        <dbReference type="EMBL" id="HAS8541316.1"/>
    </source>
</evidence>
<gene>
    <name evidence="1" type="ORF">I7730_16150</name>
</gene>
<protein>
    <submittedName>
        <fullName evidence="1">Uncharacterized protein</fullName>
    </submittedName>
</protein>
<accession>A0A8H9TGC2</accession>
<sequence length="112" mass="12082">MNTQSYKVTIGINGVSPIEEQDPQVATGSIIGYVDITRKDGQPLPASFDKNKALEAQQGEGIVLFDVDIADAMQVIAKNHNIDEQTAKAAATLFVAGFEDEAKRLVSMSEKK</sequence>
<name>A0A8H9TGC2_VIBVL</name>
<reference evidence="1" key="1">
    <citation type="journal article" date="2018" name="Genome Biol.">
        <title>SKESA: strategic k-mer extension for scrupulous assemblies.</title>
        <authorList>
            <person name="Souvorov A."/>
            <person name="Agarwala R."/>
            <person name="Lipman D.J."/>
        </authorList>
    </citation>
    <scope>NUCLEOTIDE SEQUENCE</scope>
    <source>
        <strain evidence="1">BCW_3452</strain>
    </source>
</reference>
<comment type="caution">
    <text evidence="1">The sequence shown here is derived from an EMBL/GenBank/DDBJ whole genome shotgun (WGS) entry which is preliminary data.</text>
</comment>
<proteinExistence type="predicted"/>
<reference evidence="1" key="2">
    <citation type="submission" date="2019-01" db="EMBL/GenBank/DDBJ databases">
        <authorList>
            <consortium name="NCBI Pathogen Detection Project"/>
        </authorList>
    </citation>
    <scope>NUCLEOTIDE SEQUENCE</scope>
    <source>
        <strain evidence="1">BCW_3452</strain>
    </source>
</reference>
<dbReference type="AlphaFoldDB" id="A0A8H9TGC2"/>
<dbReference type="Proteomes" id="UP000863257">
    <property type="component" value="Unassembled WGS sequence"/>
</dbReference>